<evidence type="ECO:0000313" key="1">
    <source>
        <dbReference type="EMBL" id="MCS4557523.1"/>
    </source>
</evidence>
<dbReference type="EMBL" id="JAKOGG010000010">
    <property type="protein sequence ID" value="MCS4557523.1"/>
    <property type="molecule type" value="Genomic_DNA"/>
</dbReference>
<protein>
    <submittedName>
        <fullName evidence="1">Uncharacterized protein</fullName>
    </submittedName>
</protein>
<reference evidence="2" key="2">
    <citation type="submission" date="2023-07" db="EMBL/GenBank/DDBJ databases">
        <title>Shewanella mangrovi sp. nov., an acetaldehyde- degrading bacterium isolated from mangrove sediment.</title>
        <authorList>
            <person name="Liu Y."/>
        </authorList>
    </citation>
    <scope>NUCLEOTIDE SEQUENCE [LARGE SCALE GENOMIC DNA]</scope>
    <source>
        <strain evidence="2">C32</strain>
    </source>
</reference>
<organism evidence="1 2">
    <name type="scientific">Shewanella electrica</name>
    <dbReference type="NCBI Taxonomy" id="515560"/>
    <lineage>
        <taxon>Bacteria</taxon>
        <taxon>Pseudomonadati</taxon>
        <taxon>Pseudomonadota</taxon>
        <taxon>Gammaproteobacteria</taxon>
        <taxon>Alteromonadales</taxon>
        <taxon>Shewanellaceae</taxon>
        <taxon>Shewanella</taxon>
    </lineage>
</organism>
<name>A0ABT2FMG3_9GAMM</name>
<evidence type="ECO:0000313" key="2">
    <source>
        <dbReference type="Proteomes" id="UP001201549"/>
    </source>
</evidence>
<sequence length="180" mass="19908">MIWSIFSSAKRYPAVAVGKEDGFVDLAFTISTAKKYQSGAFEIEVKGKLEGANVGFAIELLPSWEATPIEGVANFYWGEAFFKSTGVESEAFISALADLYGATISHIVIPDKVYAKVVGLDCNPEQLETTPCRMKFFFNSDGAEELYSEVFINVDLAANMLQFNEKDVGYRAPLLRSLMR</sequence>
<keyword evidence="2" id="KW-1185">Reference proteome</keyword>
<reference evidence="1 2" key="1">
    <citation type="submission" date="2022-02" db="EMBL/GenBank/DDBJ databases">
        <authorList>
            <person name="Zhuang L."/>
        </authorList>
    </citation>
    <scope>NUCLEOTIDE SEQUENCE [LARGE SCALE GENOMIC DNA]</scope>
    <source>
        <strain evidence="1 2">C32</strain>
    </source>
</reference>
<proteinExistence type="predicted"/>
<gene>
    <name evidence="1" type="ORF">L9G74_13810</name>
</gene>
<comment type="caution">
    <text evidence="1">The sequence shown here is derived from an EMBL/GenBank/DDBJ whole genome shotgun (WGS) entry which is preliminary data.</text>
</comment>
<dbReference type="RefSeq" id="WP_238897002.1">
    <property type="nucleotide sequence ID" value="NZ_JAKOGG010000010.1"/>
</dbReference>
<accession>A0ABT2FMG3</accession>
<dbReference type="Proteomes" id="UP001201549">
    <property type="component" value="Unassembled WGS sequence"/>
</dbReference>